<dbReference type="AlphaFoldDB" id="A0AAW7Z1E8"/>
<evidence type="ECO:0000256" key="10">
    <source>
        <dbReference type="ARBA" id="ARBA00023237"/>
    </source>
</evidence>
<dbReference type="RefSeq" id="WP_061997046.1">
    <property type="nucleotide sequence ID" value="NZ_CP015345.1"/>
</dbReference>
<evidence type="ECO:0000259" key="14">
    <source>
        <dbReference type="Pfam" id="PF00593"/>
    </source>
</evidence>
<keyword evidence="6" id="KW-0408">Iron</keyword>
<keyword evidence="16" id="KW-0675">Receptor</keyword>
<dbReference type="InterPro" id="IPR036942">
    <property type="entry name" value="Beta-barrel_TonB_sf"/>
</dbReference>
<keyword evidence="7" id="KW-0406">Ion transport</keyword>
<dbReference type="Gene3D" id="2.40.170.20">
    <property type="entry name" value="TonB-dependent receptor, beta-barrel domain"/>
    <property type="match status" value="2"/>
</dbReference>
<comment type="subcellular location">
    <subcellularLocation>
        <location evidence="1 11">Cell outer membrane</location>
        <topology evidence="1 11">Multi-pass membrane protein</topology>
    </subcellularLocation>
</comment>
<evidence type="ECO:0000256" key="3">
    <source>
        <dbReference type="ARBA" id="ARBA00022452"/>
    </source>
</evidence>
<gene>
    <name evidence="16" type="ORF">Q4527_06645</name>
</gene>
<keyword evidence="2 11" id="KW-0813">Transport</keyword>
<feature type="chain" id="PRO_5043756801" evidence="13">
    <location>
        <begin position="29"/>
        <end position="849"/>
    </location>
</feature>
<dbReference type="PROSITE" id="PS52016">
    <property type="entry name" value="TONB_DEPENDENT_REC_3"/>
    <property type="match status" value="1"/>
</dbReference>
<feature type="signal peptide" evidence="13">
    <location>
        <begin position="1"/>
        <end position="28"/>
    </location>
</feature>
<evidence type="ECO:0000256" key="5">
    <source>
        <dbReference type="ARBA" id="ARBA00022692"/>
    </source>
</evidence>
<dbReference type="GO" id="GO:0009279">
    <property type="term" value="C:cell outer membrane"/>
    <property type="evidence" value="ECO:0007669"/>
    <property type="project" value="UniProtKB-SubCell"/>
</dbReference>
<evidence type="ECO:0000256" key="11">
    <source>
        <dbReference type="PROSITE-ProRule" id="PRU01360"/>
    </source>
</evidence>
<dbReference type="PANTHER" id="PTHR32552:SF81">
    <property type="entry name" value="TONB-DEPENDENT OUTER MEMBRANE RECEPTOR"/>
    <property type="match status" value="1"/>
</dbReference>
<dbReference type="PANTHER" id="PTHR32552">
    <property type="entry name" value="FERRICHROME IRON RECEPTOR-RELATED"/>
    <property type="match status" value="1"/>
</dbReference>
<evidence type="ECO:0000313" key="16">
    <source>
        <dbReference type="EMBL" id="MDO6577062.1"/>
    </source>
</evidence>
<dbReference type="Proteomes" id="UP001170717">
    <property type="component" value="Unassembled WGS sequence"/>
</dbReference>
<keyword evidence="9 11" id="KW-0472">Membrane</keyword>
<dbReference type="InterPro" id="IPR012910">
    <property type="entry name" value="Plug_dom"/>
</dbReference>
<comment type="similarity">
    <text evidence="11 12">Belongs to the TonB-dependent receptor family.</text>
</comment>
<keyword evidence="5 11" id="KW-0812">Transmembrane</keyword>
<dbReference type="Pfam" id="PF07715">
    <property type="entry name" value="Plug"/>
    <property type="match status" value="1"/>
</dbReference>
<proteinExistence type="inferred from homology"/>
<comment type="caution">
    <text evidence="16">The sequence shown here is derived from an EMBL/GenBank/DDBJ whole genome shotgun (WGS) entry which is preliminary data.</text>
</comment>
<dbReference type="EMBL" id="JAUOQI010000004">
    <property type="protein sequence ID" value="MDO6577062.1"/>
    <property type="molecule type" value="Genomic_DNA"/>
</dbReference>
<reference evidence="16" key="1">
    <citation type="submission" date="2023-07" db="EMBL/GenBank/DDBJ databases">
        <title>Genome content predicts the carbon catabolic preferences of heterotrophic bacteria.</title>
        <authorList>
            <person name="Gralka M."/>
        </authorList>
    </citation>
    <scope>NUCLEOTIDE SEQUENCE</scope>
    <source>
        <strain evidence="16">F2M12</strain>
    </source>
</reference>
<dbReference type="InterPro" id="IPR039426">
    <property type="entry name" value="TonB-dep_rcpt-like"/>
</dbReference>
<name>A0AAW7Z1E8_9ALTE</name>
<keyword evidence="3 11" id="KW-1134">Transmembrane beta strand</keyword>
<evidence type="ECO:0000256" key="7">
    <source>
        <dbReference type="ARBA" id="ARBA00023065"/>
    </source>
</evidence>
<accession>A0AAW7Z1E8</accession>
<evidence type="ECO:0000256" key="13">
    <source>
        <dbReference type="SAM" id="SignalP"/>
    </source>
</evidence>
<keyword evidence="13" id="KW-0732">Signal</keyword>
<keyword evidence="8 12" id="KW-0798">TonB box</keyword>
<evidence type="ECO:0000256" key="1">
    <source>
        <dbReference type="ARBA" id="ARBA00004571"/>
    </source>
</evidence>
<evidence type="ECO:0000256" key="2">
    <source>
        <dbReference type="ARBA" id="ARBA00022448"/>
    </source>
</evidence>
<evidence type="ECO:0000259" key="15">
    <source>
        <dbReference type="Pfam" id="PF07715"/>
    </source>
</evidence>
<evidence type="ECO:0000313" key="17">
    <source>
        <dbReference type="Proteomes" id="UP001170717"/>
    </source>
</evidence>
<dbReference type="GO" id="GO:0006826">
    <property type="term" value="P:iron ion transport"/>
    <property type="evidence" value="ECO:0007669"/>
    <property type="project" value="UniProtKB-KW"/>
</dbReference>
<evidence type="ECO:0000256" key="6">
    <source>
        <dbReference type="ARBA" id="ARBA00023004"/>
    </source>
</evidence>
<organism evidence="16 17">
    <name type="scientific">Alteromonas stellipolaris</name>
    <dbReference type="NCBI Taxonomy" id="233316"/>
    <lineage>
        <taxon>Bacteria</taxon>
        <taxon>Pseudomonadati</taxon>
        <taxon>Pseudomonadota</taxon>
        <taxon>Gammaproteobacteria</taxon>
        <taxon>Alteromonadales</taxon>
        <taxon>Alteromonadaceae</taxon>
        <taxon>Alteromonas/Salinimonas group</taxon>
        <taxon>Alteromonas</taxon>
    </lineage>
</organism>
<dbReference type="InterPro" id="IPR000531">
    <property type="entry name" value="Beta-barrel_TonB"/>
</dbReference>
<protein>
    <submittedName>
        <fullName evidence="16">TonB-dependent receptor</fullName>
    </submittedName>
</protein>
<evidence type="ECO:0000256" key="12">
    <source>
        <dbReference type="RuleBase" id="RU003357"/>
    </source>
</evidence>
<sequence length="849" mass="91767">MKKLLPKHTLVALGVSLSIAASCTSSLAYSQDSALEHITVQAQKTAQNLQEVPVAVTALSGDDLIETVVKDVFDLQNYVPAFGAFQNQSVTNSGFSIRGIGTSSQNFGFESSVGLYVDGVYRSRQNALINDLVDIAAIEVLRGPQGTLFGKNTAAGAMTLTSVAPSHTDTDGFVEVLAGNDSLLRVSAGASFSLIDDVLAMRISGFKTDGDGYITDATSGQSLNNKNRSAVKAQWLYTPTENLSVRIIADYGELNERCCGALTWRNNFQANEISGKFGTDAVLSQPPFNATIYSTKDFYDFTTSLSQPPLSKMEDKGVSAQIDVALNAQWSLVGITAYRAFDSIDIVDTDFSDADLLTATNDAKQQSFSQELRLHYKSDKIRGLVGAYYFSQNLDLTFNTTTQSEFDSFFSIAGAQLLPLANAIDGLSAATGGLIAPSGVAAPSNTVFMHTANQEQDSIALFAQADWLLSDSLTLTTGLRFTDEKKSIDGRYTEQGPGIDGLNGDPESRPNIGAAVTALNDIGAALITGTAISPTSLNDLAPFQQPGWGYFFLGSSAVLPRPDLNEEIDDSQLTGTVKLAYQPNKNQLIYASLATGYKAGGTNTDRILPSLDATFEAEKARSAEIGLKQDWPEYGVRVNVAAHYSTIKDFQATTFTGTGFNLQNAGDIHVKGLELETTWLISANTELQLNASRTLANFDTFKQGTCWVAYSWHTGIDDPGRASPSDPYCARDGDRVGFEPQNSFSVLLNHHFSVASYDATISADYQYTGDVYLDDSNDPYKQSGSYEIINARLALHLDEWDSEVIVWARNLLDEEYIARSGFDVPVQEGKIMAYAGAPRTFGVSVRKRF</sequence>
<evidence type="ECO:0000256" key="4">
    <source>
        <dbReference type="ARBA" id="ARBA00022496"/>
    </source>
</evidence>
<keyword evidence="4" id="KW-0410">Iron transport</keyword>
<keyword evidence="10 11" id="KW-0998">Cell outer membrane</keyword>
<feature type="domain" description="TonB-dependent receptor plug" evidence="15">
    <location>
        <begin position="49"/>
        <end position="157"/>
    </location>
</feature>
<evidence type="ECO:0000256" key="9">
    <source>
        <dbReference type="ARBA" id="ARBA00023136"/>
    </source>
</evidence>
<feature type="domain" description="TonB-dependent receptor-like beta-barrel" evidence="14">
    <location>
        <begin position="285"/>
        <end position="810"/>
    </location>
</feature>
<evidence type="ECO:0000256" key="8">
    <source>
        <dbReference type="ARBA" id="ARBA00023077"/>
    </source>
</evidence>
<dbReference type="Pfam" id="PF00593">
    <property type="entry name" value="TonB_dep_Rec_b-barrel"/>
    <property type="match status" value="1"/>
</dbReference>
<dbReference type="SUPFAM" id="SSF56935">
    <property type="entry name" value="Porins"/>
    <property type="match status" value="1"/>
</dbReference>
<dbReference type="PROSITE" id="PS51257">
    <property type="entry name" value="PROKAR_LIPOPROTEIN"/>
    <property type="match status" value="1"/>
</dbReference>